<evidence type="ECO:0000313" key="2">
    <source>
        <dbReference type="EMBL" id="KAG5192744.1"/>
    </source>
</evidence>
<keyword evidence="1" id="KW-0732">Signal</keyword>
<dbReference type="OrthoDB" id="524859at2759"/>
<name>A0A836CPD2_9STRA</name>
<dbReference type="Proteomes" id="UP000664859">
    <property type="component" value="Unassembled WGS sequence"/>
</dbReference>
<proteinExistence type="predicted"/>
<dbReference type="AlphaFoldDB" id="A0A836CPD2"/>
<gene>
    <name evidence="2" type="ORF">JKP88DRAFT_216846</name>
</gene>
<feature type="signal peptide" evidence="1">
    <location>
        <begin position="1"/>
        <end position="16"/>
    </location>
</feature>
<dbReference type="EMBL" id="JAFCMP010000002">
    <property type="protein sequence ID" value="KAG5192744.1"/>
    <property type="molecule type" value="Genomic_DNA"/>
</dbReference>
<accession>A0A836CPD2</accession>
<sequence length="114" mass="11862">MMGFFVLIAAQMTLLADEGITATNLCYASDNNPYFALLRGYGSGSTCSDDVKNGMNVAAAGFIMLAIADYALIVHLGHRPVESARTVHDQVKSVDHYSPAPAAAPATSVGANVA</sequence>
<evidence type="ECO:0000313" key="3">
    <source>
        <dbReference type="Proteomes" id="UP000664859"/>
    </source>
</evidence>
<organism evidence="2 3">
    <name type="scientific">Tribonema minus</name>
    <dbReference type="NCBI Taxonomy" id="303371"/>
    <lineage>
        <taxon>Eukaryota</taxon>
        <taxon>Sar</taxon>
        <taxon>Stramenopiles</taxon>
        <taxon>Ochrophyta</taxon>
        <taxon>PX clade</taxon>
        <taxon>Xanthophyceae</taxon>
        <taxon>Tribonematales</taxon>
        <taxon>Tribonemataceae</taxon>
        <taxon>Tribonema</taxon>
    </lineage>
</organism>
<comment type="caution">
    <text evidence="2">The sequence shown here is derived from an EMBL/GenBank/DDBJ whole genome shotgun (WGS) entry which is preliminary data.</text>
</comment>
<keyword evidence="3" id="KW-1185">Reference proteome</keyword>
<protein>
    <submittedName>
        <fullName evidence="2">Uncharacterized protein</fullName>
    </submittedName>
</protein>
<evidence type="ECO:0000256" key="1">
    <source>
        <dbReference type="SAM" id="SignalP"/>
    </source>
</evidence>
<feature type="chain" id="PRO_5032471257" evidence="1">
    <location>
        <begin position="17"/>
        <end position="114"/>
    </location>
</feature>
<reference evidence="2" key="1">
    <citation type="submission" date="2021-02" db="EMBL/GenBank/DDBJ databases">
        <title>First Annotated Genome of the Yellow-green Alga Tribonema minus.</title>
        <authorList>
            <person name="Mahan K.M."/>
        </authorList>
    </citation>
    <scope>NUCLEOTIDE SEQUENCE</scope>
    <source>
        <strain evidence="2">UTEX B ZZ1240</strain>
    </source>
</reference>